<reference evidence="3" key="1">
    <citation type="submission" date="2016-10" db="EMBL/GenBank/DDBJ databases">
        <authorList>
            <person name="Varghese N."/>
            <person name="Submissions S."/>
        </authorList>
    </citation>
    <scope>NUCLEOTIDE SEQUENCE [LARGE SCALE GENOMIC DNA]</scope>
    <source>
        <strain evidence="3">DSM 45079</strain>
    </source>
</reference>
<dbReference type="PROSITE" id="PS50943">
    <property type="entry name" value="HTH_CROC1"/>
    <property type="match status" value="1"/>
</dbReference>
<dbReference type="PANTHER" id="PTHR35010">
    <property type="entry name" value="BLL4672 PROTEIN-RELATED"/>
    <property type="match status" value="1"/>
</dbReference>
<dbReference type="AlphaFoldDB" id="A0A1H2LTV4"/>
<dbReference type="PANTHER" id="PTHR35010:SF2">
    <property type="entry name" value="BLL4672 PROTEIN"/>
    <property type="match status" value="1"/>
</dbReference>
<proteinExistence type="predicted"/>
<dbReference type="InterPro" id="IPR010982">
    <property type="entry name" value="Lambda_DNA-bd_dom_sf"/>
</dbReference>
<dbReference type="Gene3D" id="1.10.260.40">
    <property type="entry name" value="lambda repressor-like DNA-binding domains"/>
    <property type="match status" value="1"/>
</dbReference>
<sequence>MAGTDVGGSLGTVSDNELGAFLRSRRDDITPAQVGMPAGPRRRAPGLRRAELAILAGLSVDYLTRLEQGRDRHPSAQVLGALAEALQLSAAERVLLRNLAKTTSGDFYCPSIESPPASEVRPTVRALLNRLEPAPAVLVNRIGDVLAWTTGYELLAEPLGVLGGEAPNLVRYHFTDPRARATYPDWHIVADALVANLKLDSGPDDQHLAALADELTVLAGPPFASRWTAPAATAVRTGIDRVVHPDAGELRLAYETLDLSDGEHQRILVYLPADEPTSGALDRLTGLRPGSLHAVAG</sequence>
<dbReference type="STRING" id="419479.SAMN04488563_6654"/>
<evidence type="ECO:0000313" key="2">
    <source>
        <dbReference type="EMBL" id="SDU84450.1"/>
    </source>
</evidence>
<name>A0A1H2LTV4_9ACTN</name>
<dbReference type="InterPro" id="IPR041413">
    <property type="entry name" value="MLTR_LBD"/>
</dbReference>
<dbReference type="SUPFAM" id="SSF47413">
    <property type="entry name" value="lambda repressor-like DNA-binding domains"/>
    <property type="match status" value="1"/>
</dbReference>
<dbReference type="GO" id="GO:0003677">
    <property type="term" value="F:DNA binding"/>
    <property type="evidence" value="ECO:0007669"/>
    <property type="project" value="InterPro"/>
</dbReference>
<organism evidence="2 3">
    <name type="scientific">Jiangella alkaliphila</name>
    <dbReference type="NCBI Taxonomy" id="419479"/>
    <lineage>
        <taxon>Bacteria</taxon>
        <taxon>Bacillati</taxon>
        <taxon>Actinomycetota</taxon>
        <taxon>Actinomycetes</taxon>
        <taxon>Jiangellales</taxon>
        <taxon>Jiangellaceae</taxon>
        <taxon>Jiangella</taxon>
    </lineage>
</organism>
<dbReference type="CDD" id="cd00093">
    <property type="entry name" value="HTH_XRE"/>
    <property type="match status" value="1"/>
</dbReference>
<dbReference type="Pfam" id="PF17765">
    <property type="entry name" value="MLTR_LBD"/>
    <property type="match status" value="1"/>
</dbReference>
<keyword evidence="3" id="KW-1185">Reference proteome</keyword>
<evidence type="ECO:0000259" key="1">
    <source>
        <dbReference type="PROSITE" id="PS50943"/>
    </source>
</evidence>
<dbReference type="Gene3D" id="3.30.450.180">
    <property type="match status" value="1"/>
</dbReference>
<feature type="domain" description="HTH cro/C1-type" evidence="1">
    <location>
        <begin position="42"/>
        <end position="93"/>
    </location>
</feature>
<dbReference type="EMBL" id="LT629791">
    <property type="protein sequence ID" value="SDU84450.1"/>
    <property type="molecule type" value="Genomic_DNA"/>
</dbReference>
<gene>
    <name evidence="2" type="ORF">SAMN04488563_6654</name>
</gene>
<dbReference type="InterPro" id="IPR001387">
    <property type="entry name" value="Cro/C1-type_HTH"/>
</dbReference>
<accession>A0A1H2LTV4</accession>
<dbReference type="SMART" id="SM00530">
    <property type="entry name" value="HTH_XRE"/>
    <property type="match status" value="1"/>
</dbReference>
<dbReference type="Pfam" id="PF13560">
    <property type="entry name" value="HTH_31"/>
    <property type="match status" value="1"/>
</dbReference>
<dbReference type="Proteomes" id="UP000182977">
    <property type="component" value="Chromosome I"/>
</dbReference>
<evidence type="ECO:0000313" key="3">
    <source>
        <dbReference type="Proteomes" id="UP000182977"/>
    </source>
</evidence>
<protein>
    <submittedName>
        <fullName evidence="2">Helix-turn-helix domain-containing protein</fullName>
    </submittedName>
</protein>